<evidence type="ECO:0000256" key="4">
    <source>
        <dbReference type="SAM" id="MobiDB-lite"/>
    </source>
</evidence>
<feature type="repeat" description="ANK" evidence="3">
    <location>
        <begin position="1035"/>
        <end position="1066"/>
    </location>
</feature>
<dbReference type="SUPFAM" id="SSF52540">
    <property type="entry name" value="P-loop containing nucleoside triphosphate hydrolases"/>
    <property type="match status" value="1"/>
</dbReference>
<dbReference type="Pfam" id="PF13637">
    <property type="entry name" value="Ank_4"/>
    <property type="match status" value="2"/>
</dbReference>
<dbReference type="Pfam" id="PF13857">
    <property type="entry name" value="Ank_5"/>
    <property type="match status" value="1"/>
</dbReference>
<dbReference type="Gene3D" id="3.40.50.300">
    <property type="entry name" value="P-loop containing nucleotide triphosphate hydrolases"/>
    <property type="match status" value="1"/>
</dbReference>
<feature type="repeat" description="ANK" evidence="3">
    <location>
        <begin position="1067"/>
        <end position="1099"/>
    </location>
</feature>
<dbReference type="SUPFAM" id="SSF48403">
    <property type="entry name" value="Ankyrin repeat"/>
    <property type="match status" value="3"/>
</dbReference>
<dbReference type="PROSITE" id="PS50297">
    <property type="entry name" value="ANK_REP_REGION"/>
    <property type="match status" value="16"/>
</dbReference>
<evidence type="ECO:0000256" key="2">
    <source>
        <dbReference type="ARBA" id="ARBA00023043"/>
    </source>
</evidence>
<organism evidence="6 7">
    <name type="scientific">Psylliodes chrysocephalus</name>
    <dbReference type="NCBI Taxonomy" id="3402493"/>
    <lineage>
        <taxon>Eukaryota</taxon>
        <taxon>Metazoa</taxon>
        <taxon>Ecdysozoa</taxon>
        <taxon>Arthropoda</taxon>
        <taxon>Hexapoda</taxon>
        <taxon>Insecta</taxon>
        <taxon>Pterygota</taxon>
        <taxon>Neoptera</taxon>
        <taxon>Endopterygota</taxon>
        <taxon>Coleoptera</taxon>
        <taxon>Polyphaga</taxon>
        <taxon>Cucujiformia</taxon>
        <taxon>Chrysomeloidea</taxon>
        <taxon>Chrysomelidae</taxon>
        <taxon>Galerucinae</taxon>
        <taxon>Alticini</taxon>
        <taxon>Psylliodes</taxon>
    </lineage>
</organism>
<dbReference type="InterPro" id="IPR036770">
    <property type="entry name" value="Ankyrin_rpt-contain_sf"/>
</dbReference>
<feature type="repeat" description="ANK" evidence="3">
    <location>
        <begin position="1100"/>
        <end position="1132"/>
    </location>
</feature>
<feature type="repeat" description="ANK" evidence="3">
    <location>
        <begin position="1560"/>
        <end position="1592"/>
    </location>
</feature>
<dbReference type="InterPro" id="IPR007111">
    <property type="entry name" value="NACHT_NTPase"/>
</dbReference>
<evidence type="ECO:0000313" key="6">
    <source>
        <dbReference type="EMBL" id="CAH1112658.1"/>
    </source>
</evidence>
<feature type="region of interest" description="Disordered" evidence="4">
    <location>
        <begin position="88"/>
        <end position="107"/>
    </location>
</feature>
<name>A0A9P0GKP3_9CUCU</name>
<feature type="repeat" description="ANK" evidence="3">
    <location>
        <begin position="1395"/>
        <end position="1427"/>
    </location>
</feature>
<dbReference type="Pfam" id="PF12796">
    <property type="entry name" value="Ank_2"/>
    <property type="match status" value="5"/>
</dbReference>
<dbReference type="Gene3D" id="1.25.40.20">
    <property type="entry name" value="Ankyrin repeat-containing domain"/>
    <property type="match status" value="3"/>
</dbReference>
<proteinExistence type="predicted"/>
<feature type="domain" description="NACHT" evidence="5">
    <location>
        <begin position="562"/>
        <end position="708"/>
    </location>
</feature>
<feature type="repeat" description="ANK" evidence="3">
    <location>
        <begin position="1527"/>
        <end position="1559"/>
    </location>
</feature>
<protein>
    <recommendedName>
        <fullName evidence="5">NACHT domain-containing protein</fullName>
    </recommendedName>
</protein>
<evidence type="ECO:0000256" key="3">
    <source>
        <dbReference type="PROSITE-ProRule" id="PRU00023"/>
    </source>
</evidence>
<feature type="repeat" description="ANK" evidence="3">
    <location>
        <begin position="1692"/>
        <end position="1724"/>
    </location>
</feature>
<feature type="compositionally biased region" description="Polar residues" evidence="4">
    <location>
        <begin position="94"/>
        <end position="106"/>
    </location>
</feature>
<keyword evidence="2 3" id="KW-0040">ANK repeat</keyword>
<dbReference type="InterPro" id="IPR027417">
    <property type="entry name" value="P-loop_NTPase"/>
</dbReference>
<dbReference type="PANTHER" id="PTHR24171">
    <property type="entry name" value="ANKYRIN REPEAT DOMAIN-CONTAINING PROTEIN 39-RELATED"/>
    <property type="match status" value="1"/>
</dbReference>
<evidence type="ECO:0000259" key="5">
    <source>
        <dbReference type="Pfam" id="PF05729"/>
    </source>
</evidence>
<dbReference type="EMBL" id="OV651818">
    <property type="protein sequence ID" value="CAH1112658.1"/>
    <property type="molecule type" value="Genomic_DNA"/>
</dbReference>
<feature type="repeat" description="ANK" evidence="3">
    <location>
        <begin position="1296"/>
        <end position="1328"/>
    </location>
</feature>
<feature type="repeat" description="ANK" evidence="3">
    <location>
        <begin position="1626"/>
        <end position="1658"/>
    </location>
</feature>
<feature type="repeat" description="ANK" evidence="3">
    <location>
        <begin position="1362"/>
        <end position="1394"/>
    </location>
</feature>
<evidence type="ECO:0000313" key="7">
    <source>
        <dbReference type="Proteomes" id="UP001153636"/>
    </source>
</evidence>
<feature type="repeat" description="ANK" evidence="3">
    <location>
        <begin position="1329"/>
        <end position="1361"/>
    </location>
</feature>
<sequence length="1757" mass="201815">MDQEYYPKLGGSAGSKGVDYQLRLLLFHLLQGYHKDENFKLSTENTEAPQFDDVVYEYETGLNTILLQAKHSEKENHIKNANQLFQKKSEAEQSNKPISDIQQNSNESKEKGDFNLFKYLKGFQKIKSDNIQNLIICTNCKFSLKNINQSLCENIKNNDNLEFLRVQDSIFSIKNSKCYSFNKNQHNILVGYISENVPEISEKVILSFLDKLLLVSIFDEDLDKELRDLIKQLNIIDEHISQEIFQKLFLDKIKTWFQSTKGVKINKIHVMGYISQIKCSNYIICKRNALSVLLDNTSNTDDRASNLFDNLLLIKIRNKETYDLHEFRICQTLLYNKINKKDDEENEVNKMLDKMLFVDPNQPVNIVKIMINSFVVPEFICLIVPIFENSLKFSDIESELENVVQKNKLYKKIIIVSDILDIDKKRIFSNFTTLEANVKFSDFSVNIQNVILQKEIKFQGNKMPLQNVIKMENEIVKWDNIIDENTLLKLAIGKEELIVNDFKNYEDIPFYVERYLIEIDENKYTEYFKQPNQMLGLHIYCEQEFCSKINSQRNIFVAILDSPGMGKSTILNRLAFLLRKTSYWIIKINLNECTKIFYNLSKKERKSVTLDELLDLLQYQKRTEFEENLFNVPKNVILLVDALDEICPEYSDLILNSLISIASNRNIRKIILTSRPHVLKKLKDTNIECDIYTLKHFSNEESITFLTNFWDKKLNEQHDKNKLLKIKEFTNKLHSTFMSNKGWKKIQTLIGIPLQIKMIGDIFTIQCNISLESSETHIELPKEFNIKWLYEQFINRQKDIYIEEKCNAAGNAAAIKALKKSFNEAINECKREAIKLEFHPRQYQYFDICLSPRSCDENDLLKMGFFIKSNENVYFAHRSLSEYFASLHICELILENKMSKSFLKTVHMYLLNNPFIYQMLEDYSIPEEILLFILRSTDFLNHIWDIHLVTLFIRKFSYEKLFRCLSYNKLKRIHETLGKYSTVESFLEILNYLENIDLKTINGITPLHLACKYNSEEIIDLLISKGLSVNIPDGYGRTPLHFAINRNENILEFLLNKGNRIEIRDNIGRTPLHYAVLSRNKRTINFLLNKGHSLNTKDYAGRTPLHYAAILNYIEITEFLLYKGHPNDIIDIFGNTPIQYQNELDPNDTADFLSVTSIPDENKRMSLLYECNLDQDNSLNLSINECLPLYKYIGDINGRTQLHIAAKSGKIEFIESLLNNGYPIDIFDEAGKTLLYYALESKQDATVVFLLNKGHSVHIWDEHGVTALHIAAKFCKIEILDLLLNKGHPIDCRDADRKTTLHYALESEQDGTVNFLLNKGHPVHIADDHGVTPLHIASKFGKTKIVNLLLNKGHPVDIRDGRGVTPLHIASEFGKTAIVNLLLNKGHPIDCRDMQRRTPLHYALESEQDGTVNFLLNKGHPVDIEDNFGVTPLHIASKFGNTKIVNLLLNKGHPIDCRDMQRRTPLHYAIKSKQEGTVNCLLNKGHPVDIGDNYGVTPLHIASIFDKTEIVNLLLNKGHPFDCRDMNGKTPLHYAIESEQDGTVIFLLNKGHPVDIGDNYGVTPLHIASEFGKTEIVNLLLNKGHPVDIKDDYGVTPLHIASKFGKTEIVNLLLSKGHPIDCCDKRGGTSLHYALESKQDSTVNCLLNKGHPVDIGDNFGVTPLHIASKFEQDGTVIFLLNKGHPVDIGDNYGVTPLHIASKFGKTEIVNLLLNKGHPIDCRDISGNLPLHYAQAGTVVDILLNKRSLVHNSDEIGG</sequence>
<feature type="repeat" description="ANK" evidence="3">
    <location>
        <begin position="1659"/>
        <end position="1691"/>
    </location>
</feature>
<dbReference type="Proteomes" id="UP001153636">
    <property type="component" value="Chromosome 6"/>
</dbReference>
<dbReference type="InterPro" id="IPR002110">
    <property type="entry name" value="Ankyrin_rpt"/>
</dbReference>
<feature type="repeat" description="ANK" evidence="3">
    <location>
        <begin position="1197"/>
        <end position="1229"/>
    </location>
</feature>
<feature type="repeat" description="ANK" evidence="3">
    <location>
        <begin position="1494"/>
        <end position="1526"/>
    </location>
</feature>
<dbReference type="OrthoDB" id="194358at2759"/>
<evidence type="ECO:0000256" key="1">
    <source>
        <dbReference type="ARBA" id="ARBA00022737"/>
    </source>
</evidence>
<feature type="repeat" description="ANK" evidence="3">
    <location>
        <begin position="1428"/>
        <end position="1460"/>
    </location>
</feature>
<keyword evidence="7" id="KW-1185">Reference proteome</keyword>
<feature type="repeat" description="ANK" evidence="3">
    <location>
        <begin position="1593"/>
        <end position="1625"/>
    </location>
</feature>
<dbReference type="Pfam" id="PF05729">
    <property type="entry name" value="NACHT"/>
    <property type="match status" value="1"/>
</dbReference>
<feature type="repeat" description="ANK" evidence="3">
    <location>
        <begin position="1461"/>
        <end position="1493"/>
    </location>
</feature>
<dbReference type="SMART" id="SM00248">
    <property type="entry name" value="ANK"/>
    <property type="match status" value="20"/>
</dbReference>
<feature type="repeat" description="ANK" evidence="3">
    <location>
        <begin position="1263"/>
        <end position="1295"/>
    </location>
</feature>
<keyword evidence="1" id="KW-0677">Repeat</keyword>
<reference evidence="6" key="1">
    <citation type="submission" date="2022-01" db="EMBL/GenBank/DDBJ databases">
        <authorList>
            <person name="King R."/>
        </authorList>
    </citation>
    <scope>NUCLEOTIDE SEQUENCE</scope>
</reference>
<accession>A0A9P0GKP3</accession>
<dbReference type="Pfam" id="PF00023">
    <property type="entry name" value="Ank"/>
    <property type="match status" value="1"/>
</dbReference>
<dbReference type="PROSITE" id="PS50088">
    <property type="entry name" value="ANK_REPEAT"/>
    <property type="match status" value="19"/>
</dbReference>
<feature type="repeat" description="ANK" evidence="3">
    <location>
        <begin position="1002"/>
        <end position="1034"/>
    </location>
</feature>
<gene>
    <name evidence="6" type="ORF">PSYICH_LOCUS12464</name>
</gene>